<dbReference type="Pfam" id="PF07721">
    <property type="entry name" value="TPR_4"/>
    <property type="match status" value="2"/>
</dbReference>
<dbReference type="SMART" id="SM00028">
    <property type="entry name" value="TPR"/>
    <property type="match status" value="3"/>
</dbReference>
<gene>
    <name evidence="4" type="ORF">S23_20180</name>
</gene>
<dbReference type="PANTHER" id="PTHR47691:SF3">
    <property type="entry name" value="HTH-TYPE TRANSCRIPTIONAL REGULATOR RV0890C-RELATED"/>
    <property type="match status" value="1"/>
</dbReference>
<reference evidence="4 5" key="1">
    <citation type="journal article" date="2012" name="Microbes Environ.">
        <title>Complete genome sequence of Bradyrhizobium sp. S23321: insights into symbiosis evolution in soil oligotrophs.</title>
        <authorList>
            <person name="Okubo T."/>
            <person name="Tsukui T."/>
            <person name="Maita H."/>
            <person name="Okamoto S."/>
            <person name="Oshima K."/>
            <person name="Fujisawa T."/>
            <person name="Saito A."/>
            <person name="Futamata H."/>
            <person name="Hattori R."/>
            <person name="Shimomura Y."/>
            <person name="Haruta S."/>
            <person name="Morimoto S."/>
            <person name="Wang Y."/>
            <person name="Sakai Y."/>
            <person name="Hattori M."/>
            <person name="Aizawa S."/>
            <person name="Nagashima K.V.P."/>
            <person name="Masuda S."/>
            <person name="Hattori T."/>
            <person name="Yamashita A."/>
            <person name="Bao Z."/>
            <person name="Hayatsu M."/>
            <person name="Kajiya-Kanegae H."/>
            <person name="Yoshinaga I."/>
            <person name="Sakamoto K."/>
            <person name="Toyota K."/>
            <person name="Nakao M."/>
            <person name="Kohara M."/>
            <person name="Anda M."/>
            <person name="Niwa R."/>
            <person name="Jung-Hwan P."/>
            <person name="Sameshima-Saito R."/>
            <person name="Tokuda S."/>
            <person name="Yamamoto S."/>
            <person name="Yamamoto S."/>
            <person name="Yokoyama T."/>
            <person name="Akutsu T."/>
            <person name="Nakamura Y."/>
            <person name="Nakahira-Yanaka Y."/>
            <person name="Takada Hoshino Y."/>
            <person name="Hirakawa H."/>
            <person name="Mitsui H."/>
            <person name="Terasawa K."/>
            <person name="Itakura M."/>
            <person name="Sato S."/>
            <person name="Ikeda-Ohtsubo W."/>
            <person name="Sakakura N."/>
            <person name="Kaminuma E."/>
            <person name="Minamisawa K."/>
        </authorList>
    </citation>
    <scope>NUCLEOTIDE SEQUENCE [LARGE SCALE GENOMIC DNA]</scope>
    <source>
        <strain evidence="4 5">S23321</strain>
    </source>
</reference>
<evidence type="ECO:0000256" key="1">
    <source>
        <dbReference type="ARBA" id="ARBA00023125"/>
    </source>
</evidence>
<dbReference type="InterPro" id="IPR019734">
    <property type="entry name" value="TPR_rpt"/>
</dbReference>
<protein>
    <submittedName>
        <fullName evidence="4">Transcriptional regulatory protein</fullName>
    </submittedName>
</protein>
<keyword evidence="1 2" id="KW-0238">DNA-binding</keyword>
<evidence type="ECO:0000259" key="3">
    <source>
        <dbReference type="PROSITE" id="PS51755"/>
    </source>
</evidence>
<name>A0AAI8MBA4_9BRAD</name>
<dbReference type="Pfam" id="PF00931">
    <property type="entry name" value="NB-ARC"/>
    <property type="match status" value="1"/>
</dbReference>
<dbReference type="KEGG" id="brs:S23_20180"/>
<dbReference type="Gene3D" id="1.25.40.10">
    <property type="entry name" value="Tetratricopeptide repeat domain"/>
    <property type="match status" value="1"/>
</dbReference>
<dbReference type="GO" id="GO:0006355">
    <property type="term" value="P:regulation of DNA-templated transcription"/>
    <property type="evidence" value="ECO:0007669"/>
    <property type="project" value="InterPro"/>
</dbReference>
<dbReference type="InterPro" id="IPR002182">
    <property type="entry name" value="NB-ARC"/>
</dbReference>
<dbReference type="EMBL" id="AP012279">
    <property type="protein sequence ID" value="BAL75231.1"/>
    <property type="molecule type" value="Genomic_DNA"/>
</dbReference>
<dbReference type="SUPFAM" id="SSF48452">
    <property type="entry name" value="TPR-like"/>
    <property type="match status" value="2"/>
</dbReference>
<dbReference type="GO" id="GO:0000160">
    <property type="term" value="P:phosphorelay signal transduction system"/>
    <property type="evidence" value="ECO:0007669"/>
    <property type="project" value="InterPro"/>
</dbReference>
<dbReference type="Proteomes" id="UP000007886">
    <property type="component" value="Chromosome"/>
</dbReference>
<dbReference type="Pfam" id="PF00486">
    <property type="entry name" value="Trans_reg_C"/>
    <property type="match status" value="1"/>
</dbReference>
<dbReference type="PANTHER" id="PTHR47691">
    <property type="entry name" value="REGULATOR-RELATED"/>
    <property type="match status" value="1"/>
</dbReference>
<accession>A0AAI8MBA4</accession>
<dbReference type="InterPro" id="IPR001867">
    <property type="entry name" value="OmpR/PhoB-type_DNA-bd"/>
</dbReference>
<dbReference type="SMART" id="SM00862">
    <property type="entry name" value="Trans_reg_C"/>
    <property type="match status" value="1"/>
</dbReference>
<dbReference type="InterPro" id="IPR011717">
    <property type="entry name" value="TPR-4"/>
</dbReference>
<dbReference type="CDD" id="cd00383">
    <property type="entry name" value="trans_reg_C"/>
    <property type="match status" value="1"/>
</dbReference>
<evidence type="ECO:0000313" key="4">
    <source>
        <dbReference type="EMBL" id="BAL75231.1"/>
    </source>
</evidence>
<keyword evidence="5" id="KW-1185">Reference proteome</keyword>
<dbReference type="SUPFAM" id="SSF46894">
    <property type="entry name" value="C-terminal effector domain of the bipartite response regulators"/>
    <property type="match status" value="1"/>
</dbReference>
<dbReference type="GO" id="GO:0042802">
    <property type="term" value="F:identical protein binding"/>
    <property type="evidence" value="ECO:0007669"/>
    <property type="project" value="InterPro"/>
</dbReference>
<dbReference type="Gene3D" id="3.40.50.300">
    <property type="entry name" value="P-loop containing nucleotide triphosphate hydrolases"/>
    <property type="match status" value="1"/>
</dbReference>
<sequence length="990" mass="107574">MTVIAGAVGRLPRDFATFGQFTPDLVLVDQSTDTSPSTWNHWRVPDTHDQDSAISFGPFRLLPKSRLLEKDGAPLHLGGRALDILIFLAEHAGEVIDKRELIKRVWADVTVDEGSLRFHITTLRKALGDAGEGSRYVVNVPGRGYCLAAPLLRTESAGKGTSPPVPAPRSLPSPLAKMIGRDDAVARIRAELAQHRFVTIVGPGGIGKTSVALAVAHGELQAFDGHVNFVDFGALTDTRLIPGTIAATLGLTVNSDDPMPGLLTVLRSRRTLLVFDSCEHILDELAPLAERIVQEAPELHILATSRESFRSEGERVHRLFPLDCPPQGDGLSIADILAYPASQLFVERIAESLGEFELSEEDAPLVGEICRRLDGIALAIELAAGRVDAYGIAGTASLLDSRFSLLWRGRRTAIPRHQTLSAALAWSYDLLPAAESATLRGLSVFVGPFTLEASLAVASSQGISEPEAVEAISNLLSKSLIATSPAERRLRYRLLDTTRAFAGNKLVEHGEVPRVARAHANYFRDVLRDIALKSSGMQTAGGFLPYADHLPNVRAALTWSFSDGGDRSIGVDLAASAAQFFLELTLLTECYRWTQQALTSLDTSAIDSRQEMTLQAALGVSVMFTQGNTEAVRAAFTRSLQLAQELEDLHWQLWLLRGLHIYLTRVGDFHGALGTGTQGESVARKLNDPAAALNVEWMLGVAHHLIGNQDKAVQFCESAMVHNPGSQRLNIGHLGYDDRIVALVALARGLWLTGRPDRAVEAARYTVREAELLEQPLTLGISLIWTIYVFLWVGDWANAEILIERLIDHSARHFLGPYHAVGIGQKGELLLRRGDIAGGIEHLRRGQATLYATRHRIMTTVFATALAEGLAAQNQPDEALRTIDEAIAEVPDHGESFDMPEMLRVRGDILARSGNAAAAESCLRTSLDLSRRQCALGWELRGAISLGRVWREAGKAGDARALLAPLVARYQEGLQTRDLVAAKELLGALN</sequence>
<organism evidence="4 5">
    <name type="scientific">Bradyrhizobium cosmicum</name>
    <dbReference type="NCBI Taxonomy" id="1404864"/>
    <lineage>
        <taxon>Bacteria</taxon>
        <taxon>Pseudomonadati</taxon>
        <taxon>Pseudomonadota</taxon>
        <taxon>Alphaproteobacteria</taxon>
        <taxon>Hyphomicrobiales</taxon>
        <taxon>Nitrobacteraceae</taxon>
        <taxon>Bradyrhizobium</taxon>
    </lineage>
</organism>
<feature type="domain" description="OmpR/PhoB-type" evidence="3">
    <location>
        <begin position="51"/>
        <end position="149"/>
    </location>
</feature>
<dbReference type="PROSITE" id="PS51755">
    <property type="entry name" value="OMPR_PHOB"/>
    <property type="match status" value="1"/>
</dbReference>
<dbReference type="InterPro" id="IPR011990">
    <property type="entry name" value="TPR-like_helical_dom_sf"/>
</dbReference>
<dbReference type="InterPro" id="IPR016032">
    <property type="entry name" value="Sig_transdc_resp-reg_C-effctor"/>
</dbReference>
<dbReference type="InterPro" id="IPR036388">
    <property type="entry name" value="WH-like_DNA-bd_sf"/>
</dbReference>
<dbReference type="GO" id="GO:0003677">
    <property type="term" value="F:DNA binding"/>
    <property type="evidence" value="ECO:0007669"/>
    <property type="project" value="UniProtKB-UniRule"/>
</dbReference>
<dbReference type="InterPro" id="IPR027417">
    <property type="entry name" value="P-loop_NTPase"/>
</dbReference>
<dbReference type="SUPFAM" id="SSF52540">
    <property type="entry name" value="P-loop containing nucleoside triphosphate hydrolases"/>
    <property type="match status" value="1"/>
</dbReference>
<evidence type="ECO:0000256" key="2">
    <source>
        <dbReference type="PROSITE-ProRule" id="PRU01091"/>
    </source>
</evidence>
<feature type="DNA-binding region" description="OmpR/PhoB-type" evidence="2">
    <location>
        <begin position="51"/>
        <end position="149"/>
    </location>
</feature>
<dbReference type="AlphaFoldDB" id="A0AAI8MBA4"/>
<evidence type="ECO:0000313" key="5">
    <source>
        <dbReference type="Proteomes" id="UP000007886"/>
    </source>
</evidence>
<proteinExistence type="predicted"/>
<dbReference type="Gene3D" id="1.10.10.10">
    <property type="entry name" value="Winged helix-like DNA-binding domain superfamily/Winged helix DNA-binding domain"/>
    <property type="match status" value="1"/>
</dbReference>